<evidence type="ECO:0000256" key="2">
    <source>
        <dbReference type="ARBA" id="ARBA00022475"/>
    </source>
</evidence>
<dbReference type="EMBL" id="CAADHB010000116">
    <property type="protein sequence ID" value="VFK80455.1"/>
    <property type="molecule type" value="Genomic_DNA"/>
</dbReference>
<evidence type="ECO:0000256" key="1">
    <source>
        <dbReference type="ARBA" id="ARBA00004651"/>
    </source>
</evidence>
<keyword evidence="4 6" id="KW-1133">Transmembrane helix</keyword>
<feature type="transmembrane region" description="Helical" evidence="6">
    <location>
        <begin position="132"/>
        <end position="154"/>
    </location>
</feature>
<feature type="transmembrane region" description="Helical" evidence="6">
    <location>
        <begin position="196"/>
        <end position="214"/>
    </location>
</feature>
<dbReference type="InterPro" id="IPR015414">
    <property type="entry name" value="TMEM64"/>
</dbReference>
<dbReference type="InterPro" id="IPR032816">
    <property type="entry name" value="VTT_dom"/>
</dbReference>
<keyword evidence="3 6" id="KW-0812">Transmembrane</keyword>
<dbReference type="AlphaFoldDB" id="A0A450YHF8"/>
<dbReference type="GO" id="GO:0005886">
    <property type="term" value="C:plasma membrane"/>
    <property type="evidence" value="ECO:0007669"/>
    <property type="project" value="UniProtKB-SubCell"/>
</dbReference>
<evidence type="ECO:0000256" key="5">
    <source>
        <dbReference type="ARBA" id="ARBA00023136"/>
    </source>
</evidence>
<sequence length="237" mass="25399">MPLGSRQNKKRHLPRVAGLLLLAGAVSGALWLGASLDVAMVIQRIREFGPLAWLAFMAFYAMATILFLPGSVLTLAGGSLFGPVLGTFINLTGATIGATLAFLLSRYLASDWVEQKTGPRLKQLKNGIEREGWRFVVFVRLVPLFPFNLLNYALGLTRIPLVPYLIASYVSMLPGTIAYTYLGYLGREAAVGGEGIIRKGLLALSLLAALAFLARIIRRLGQGVGGPGNRIDDADGG</sequence>
<protein>
    <recommendedName>
        <fullName evidence="6">TVP38/TMEM64 family membrane protein</fullName>
    </recommendedName>
</protein>
<comment type="subcellular location">
    <subcellularLocation>
        <location evidence="1 6">Cell membrane</location>
        <topology evidence="1 6">Multi-pass membrane protein</topology>
    </subcellularLocation>
</comment>
<evidence type="ECO:0000256" key="4">
    <source>
        <dbReference type="ARBA" id="ARBA00022989"/>
    </source>
</evidence>
<feature type="transmembrane region" description="Helical" evidence="6">
    <location>
        <begin position="88"/>
        <end position="109"/>
    </location>
</feature>
<dbReference type="PANTHER" id="PTHR12677">
    <property type="entry name" value="GOLGI APPARATUS MEMBRANE PROTEIN TVP38-RELATED"/>
    <property type="match status" value="1"/>
</dbReference>
<name>A0A450YHF8_9GAMM</name>
<evidence type="ECO:0000259" key="7">
    <source>
        <dbReference type="Pfam" id="PF09335"/>
    </source>
</evidence>
<evidence type="ECO:0000313" key="8">
    <source>
        <dbReference type="EMBL" id="VFK40959.1"/>
    </source>
</evidence>
<evidence type="ECO:0000256" key="3">
    <source>
        <dbReference type="ARBA" id="ARBA00022692"/>
    </source>
</evidence>
<dbReference type="EMBL" id="CAADFU010000079">
    <property type="protein sequence ID" value="VFK46714.1"/>
    <property type="molecule type" value="Genomic_DNA"/>
</dbReference>
<dbReference type="Pfam" id="PF09335">
    <property type="entry name" value="VTT_dom"/>
    <property type="match status" value="1"/>
</dbReference>
<evidence type="ECO:0000313" key="9">
    <source>
        <dbReference type="EMBL" id="VFK46714.1"/>
    </source>
</evidence>
<comment type="similarity">
    <text evidence="6">Belongs to the TVP38/TMEM64 family.</text>
</comment>
<dbReference type="PANTHER" id="PTHR12677:SF59">
    <property type="entry name" value="GOLGI APPARATUS MEMBRANE PROTEIN TVP38-RELATED"/>
    <property type="match status" value="1"/>
</dbReference>
<evidence type="ECO:0000256" key="6">
    <source>
        <dbReference type="RuleBase" id="RU366058"/>
    </source>
</evidence>
<keyword evidence="5 6" id="KW-0472">Membrane</keyword>
<feature type="transmembrane region" description="Helical" evidence="6">
    <location>
        <begin position="161"/>
        <end position="184"/>
    </location>
</feature>
<accession>A0A450YHF8</accession>
<reference evidence="8" key="1">
    <citation type="submission" date="2019-02" db="EMBL/GenBank/DDBJ databases">
        <authorList>
            <person name="Gruber-Vodicka R. H."/>
            <person name="Seah K. B. B."/>
        </authorList>
    </citation>
    <scope>NUCLEOTIDE SEQUENCE</scope>
    <source>
        <strain evidence="10">BECK_S127</strain>
        <strain evidence="9">BECK_S1320</strain>
        <strain evidence="8">BECK_S1321</strain>
    </source>
</reference>
<feature type="domain" description="VTT" evidence="7">
    <location>
        <begin position="68"/>
        <end position="185"/>
    </location>
</feature>
<keyword evidence="2 6" id="KW-1003">Cell membrane</keyword>
<dbReference type="EMBL" id="CAADFR010000081">
    <property type="protein sequence ID" value="VFK40959.1"/>
    <property type="molecule type" value="Genomic_DNA"/>
</dbReference>
<gene>
    <name evidence="10" type="ORF">BECKSD772D_GA0070982_11168</name>
    <name evidence="9" type="ORF">BECKSD772E_GA0070983_10795</name>
    <name evidence="8" type="ORF">BECKSD772F_GA0070984_10815</name>
</gene>
<evidence type="ECO:0000313" key="10">
    <source>
        <dbReference type="EMBL" id="VFK80455.1"/>
    </source>
</evidence>
<organism evidence="8">
    <name type="scientific">Candidatus Kentrum sp. SD</name>
    <dbReference type="NCBI Taxonomy" id="2126332"/>
    <lineage>
        <taxon>Bacteria</taxon>
        <taxon>Pseudomonadati</taxon>
        <taxon>Pseudomonadota</taxon>
        <taxon>Gammaproteobacteria</taxon>
        <taxon>Candidatus Kentrum</taxon>
    </lineage>
</organism>
<feature type="transmembrane region" description="Helical" evidence="6">
    <location>
        <begin position="52"/>
        <end position="76"/>
    </location>
</feature>
<feature type="transmembrane region" description="Helical" evidence="6">
    <location>
        <begin position="12"/>
        <end position="32"/>
    </location>
</feature>
<proteinExistence type="inferred from homology"/>